<dbReference type="InterPro" id="IPR002942">
    <property type="entry name" value="S4_RNA-bd"/>
</dbReference>
<dbReference type="GO" id="GO:0032259">
    <property type="term" value="P:methylation"/>
    <property type="evidence" value="ECO:0007669"/>
    <property type="project" value="UniProtKB-KW"/>
</dbReference>
<keyword evidence="5" id="KW-0489">Methyltransferase</keyword>
<sequence>MNKIRLDKAIVIRKLAETRSQAENYIKLNKVKVNGLVVKKPGFFVNIQDKITIEQEKQYVSRAGLKLESVSEAISIDFKNKTVLDVGSSTGGFTDFALTRGAKKVIAVDVGTDQMHPKLRLDDRVELHEKTDIRNFDTSEEIDVVLIDVSFISLMEILPSVKKISNKKTVIVAMAKPQFEAGKQGTVNGVVKNNSIRRKILKNLEEWFCINNLYIISKRDSQVLGAKGNQERFYKLKIIA</sequence>
<dbReference type="CDD" id="cd00165">
    <property type="entry name" value="S4"/>
    <property type="match status" value="1"/>
</dbReference>
<comment type="similarity">
    <text evidence="2">Belongs to the TlyA family.</text>
</comment>
<gene>
    <name evidence="5" type="primary">tlyA</name>
    <name evidence="5" type="ORF">G6CMJM_00394</name>
</gene>
<dbReference type="Proteomes" id="UP001190925">
    <property type="component" value="Unassembled WGS sequence"/>
</dbReference>
<protein>
    <submittedName>
        <fullName evidence="5">16S/23S rRNA (Cytidine-2'-O)-methyltransferase TlyA</fullName>
        <ecNumber evidence="5">2.1.1.226</ecNumber>
    </submittedName>
</protein>
<reference evidence="5 6" key="2">
    <citation type="journal article" date="2020" name="Cell Rep.">
        <title>Acquisition and Adaptation of Ultra-small Parasitic Reduced Genome Bacteria to Mammalian Hosts.</title>
        <authorList>
            <person name="McLean J.S."/>
            <person name="Bor B."/>
            <person name="Kerns K.A."/>
            <person name="Liu Q."/>
            <person name="To T.T."/>
            <person name="Solden L."/>
            <person name="Hendrickson E.L."/>
            <person name="Wrighton K."/>
            <person name="Shi W."/>
            <person name="He X."/>
        </authorList>
    </citation>
    <scope>NUCLEOTIDE SEQUENCE [LARGE SCALE GENOMIC DNA]</scope>
    <source>
        <strain evidence="5 6">TM7_CMJM_G6_1_HOT_870</strain>
    </source>
</reference>
<evidence type="ECO:0000313" key="6">
    <source>
        <dbReference type="Proteomes" id="UP001190925"/>
    </source>
</evidence>
<organism evidence="5 6">
    <name type="scientific">Candidatus Nanogingivalis gingivitcus</name>
    <dbReference type="NCBI Taxonomy" id="2171992"/>
    <lineage>
        <taxon>Bacteria</taxon>
        <taxon>Candidatus Saccharimonadota</taxon>
        <taxon>Candidatus Nanosyncoccalia</taxon>
        <taxon>Candidatus Nanogingivales</taxon>
        <taxon>Candidatus Nanogingivalaceae</taxon>
        <taxon>Candidatus Nanogingivalis</taxon>
    </lineage>
</organism>
<keyword evidence="1 3" id="KW-0694">RNA-binding</keyword>
<dbReference type="PANTHER" id="PTHR32319">
    <property type="entry name" value="BACTERIAL HEMOLYSIN-LIKE PROTEIN"/>
    <property type="match status" value="1"/>
</dbReference>
<feature type="domain" description="RNA-binding S4" evidence="4">
    <location>
        <begin position="4"/>
        <end position="68"/>
    </location>
</feature>
<dbReference type="InterPro" id="IPR004538">
    <property type="entry name" value="Hemolysin_A/TlyA"/>
</dbReference>
<dbReference type="EC" id="2.1.1.226" evidence="5"/>
<evidence type="ECO:0000313" key="5">
    <source>
        <dbReference type="EMBL" id="RYC72591.1"/>
    </source>
</evidence>
<dbReference type="NCBIfam" id="TIGR00478">
    <property type="entry name" value="tly"/>
    <property type="match status" value="1"/>
</dbReference>
<dbReference type="SUPFAM" id="SSF55174">
    <property type="entry name" value="Alpha-L RNA-binding motif"/>
    <property type="match status" value="1"/>
</dbReference>
<reference evidence="5 6" key="1">
    <citation type="journal article" date="2018" name="bioRxiv">
        <title>Evidence of independent acquisition and adaption of ultra-small bacteria to human hosts across the highly diverse yet reduced genomes of the phylum Saccharibacteria.</title>
        <authorList>
            <person name="McLean J.S."/>
            <person name="Bor B."/>
            <person name="To T.T."/>
            <person name="Liu Q."/>
            <person name="Kearns K.A."/>
            <person name="Solden L.M."/>
            <person name="Wrighton K.C."/>
            <person name="He X."/>
            <person name="Shi W."/>
        </authorList>
    </citation>
    <scope>NUCLEOTIDE SEQUENCE [LARGE SCALE GENOMIC DNA]</scope>
    <source>
        <strain evidence="5 6">TM7_CMJM_G6_1_HOT_870</strain>
    </source>
</reference>
<dbReference type="Gene3D" id="3.10.290.10">
    <property type="entry name" value="RNA-binding S4 domain"/>
    <property type="match status" value="1"/>
</dbReference>
<evidence type="ECO:0000259" key="4">
    <source>
        <dbReference type="SMART" id="SM00363"/>
    </source>
</evidence>
<dbReference type="SUPFAM" id="SSF53335">
    <property type="entry name" value="S-adenosyl-L-methionine-dependent methyltransferases"/>
    <property type="match status" value="1"/>
</dbReference>
<comment type="caution">
    <text evidence="5">The sequence shown here is derived from an EMBL/GenBank/DDBJ whole genome shotgun (WGS) entry which is preliminary data.</text>
</comment>
<evidence type="ECO:0000256" key="2">
    <source>
        <dbReference type="ARBA" id="ARBA00029460"/>
    </source>
</evidence>
<evidence type="ECO:0000256" key="3">
    <source>
        <dbReference type="PROSITE-ProRule" id="PRU00182"/>
    </source>
</evidence>
<dbReference type="SMART" id="SM00363">
    <property type="entry name" value="S4"/>
    <property type="match status" value="1"/>
</dbReference>
<dbReference type="PROSITE" id="PS50889">
    <property type="entry name" value="S4"/>
    <property type="match status" value="1"/>
</dbReference>
<name>A0ABY0FKE6_9BACT</name>
<dbReference type="Pfam" id="PF01728">
    <property type="entry name" value="FtsJ"/>
    <property type="match status" value="1"/>
</dbReference>
<dbReference type="CDD" id="cd02440">
    <property type="entry name" value="AdoMet_MTases"/>
    <property type="match status" value="1"/>
</dbReference>
<keyword evidence="6" id="KW-1185">Reference proteome</keyword>
<dbReference type="Gene3D" id="3.40.50.150">
    <property type="entry name" value="Vaccinia Virus protein VP39"/>
    <property type="match status" value="1"/>
</dbReference>
<dbReference type="RefSeq" id="WP_129718801.1">
    <property type="nucleotide sequence ID" value="NZ_PRLK01000005.1"/>
</dbReference>
<dbReference type="InterPro" id="IPR029063">
    <property type="entry name" value="SAM-dependent_MTases_sf"/>
</dbReference>
<dbReference type="InterPro" id="IPR047048">
    <property type="entry name" value="TlyA"/>
</dbReference>
<accession>A0ABY0FKE6</accession>
<dbReference type="Pfam" id="PF01479">
    <property type="entry name" value="S4"/>
    <property type="match status" value="1"/>
</dbReference>
<dbReference type="InterPro" id="IPR036986">
    <property type="entry name" value="S4_RNA-bd_sf"/>
</dbReference>
<dbReference type="EMBL" id="PRLK01000005">
    <property type="protein sequence ID" value="RYC72591.1"/>
    <property type="molecule type" value="Genomic_DNA"/>
</dbReference>
<proteinExistence type="inferred from homology"/>
<evidence type="ECO:0000256" key="1">
    <source>
        <dbReference type="ARBA" id="ARBA00022884"/>
    </source>
</evidence>
<keyword evidence="5" id="KW-0808">Transferase</keyword>
<dbReference type="InterPro" id="IPR002877">
    <property type="entry name" value="RNA_MeTrfase_FtsJ_dom"/>
</dbReference>
<dbReference type="PANTHER" id="PTHR32319:SF0">
    <property type="entry name" value="BACTERIAL HEMOLYSIN-LIKE PROTEIN"/>
    <property type="match status" value="1"/>
</dbReference>
<dbReference type="GO" id="GO:0008168">
    <property type="term" value="F:methyltransferase activity"/>
    <property type="evidence" value="ECO:0007669"/>
    <property type="project" value="UniProtKB-KW"/>
</dbReference>